<sequence>KKRGSGSSPDGYAGLGSSRPSYDQCNDSCSGSSIIMLGRQLYTTGCTAAGLGVLQLHGIGSSSNLQAVVVVVEVATVVVNLSSSFSMFTVIGPTRNTVATSPWWWWCSTFFLLSIATVSKNVRFGENNTATAHDLVVVVVLSWPS</sequence>
<comment type="caution">
    <text evidence="2">The sequence shown here is derived from an EMBL/GenBank/DDBJ whole genome shotgun (WGS) entry which is preliminary data.</text>
</comment>
<evidence type="ECO:0000313" key="2">
    <source>
        <dbReference type="EMBL" id="CAA3002533.1"/>
    </source>
</evidence>
<feature type="region of interest" description="Disordered" evidence="1">
    <location>
        <begin position="1"/>
        <end position="23"/>
    </location>
</feature>
<feature type="non-terminal residue" evidence="2">
    <location>
        <position position="1"/>
    </location>
</feature>
<evidence type="ECO:0000313" key="3">
    <source>
        <dbReference type="Proteomes" id="UP000594638"/>
    </source>
</evidence>
<dbReference type="Proteomes" id="UP000594638">
    <property type="component" value="Unassembled WGS sequence"/>
</dbReference>
<organism evidence="2 3">
    <name type="scientific">Olea europaea subsp. europaea</name>
    <dbReference type="NCBI Taxonomy" id="158383"/>
    <lineage>
        <taxon>Eukaryota</taxon>
        <taxon>Viridiplantae</taxon>
        <taxon>Streptophyta</taxon>
        <taxon>Embryophyta</taxon>
        <taxon>Tracheophyta</taxon>
        <taxon>Spermatophyta</taxon>
        <taxon>Magnoliopsida</taxon>
        <taxon>eudicotyledons</taxon>
        <taxon>Gunneridae</taxon>
        <taxon>Pentapetalae</taxon>
        <taxon>asterids</taxon>
        <taxon>lamiids</taxon>
        <taxon>Lamiales</taxon>
        <taxon>Oleaceae</taxon>
        <taxon>Oleeae</taxon>
        <taxon>Olea</taxon>
    </lineage>
</organism>
<gene>
    <name evidence="2" type="ORF">OLEA9_A098687</name>
</gene>
<name>A0A8S0TBJ8_OLEEU</name>
<dbReference type="EMBL" id="CACTIH010005848">
    <property type="protein sequence ID" value="CAA3002533.1"/>
    <property type="molecule type" value="Genomic_DNA"/>
</dbReference>
<keyword evidence="3" id="KW-1185">Reference proteome</keyword>
<proteinExistence type="predicted"/>
<accession>A0A8S0TBJ8</accession>
<protein>
    <submittedName>
        <fullName evidence="2">Uncharacterized protein</fullName>
    </submittedName>
</protein>
<reference evidence="2 3" key="1">
    <citation type="submission" date="2019-12" db="EMBL/GenBank/DDBJ databases">
        <authorList>
            <person name="Alioto T."/>
            <person name="Alioto T."/>
            <person name="Gomez Garrido J."/>
        </authorList>
    </citation>
    <scope>NUCLEOTIDE SEQUENCE [LARGE SCALE GENOMIC DNA]</scope>
</reference>
<dbReference type="Gramene" id="OE9A098687T1">
    <property type="protein sequence ID" value="OE9A098687C1"/>
    <property type="gene ID" value="OE9A098687"/>
</dbReference>
<dbReference type="AlphaFoldDB" id="A0A8S0TBJ8"/>
<evidence type="ECO:0000256" key="1">
    <source>
        <dbReference type="SAM" id="MobiDB-lite"/>
    </source>
</evidence>